<dbReference type="GeneID" id="73346541"/>
<keyword evidence="1" id="KW-0812">Transmembrane</keyword>
<dbReference type="KEGG" id="clup:CLUP02_12567"/>
<dbReference type="Proteomes" id="UP000830671">
    <property type="component" value="Chromosome 6"/>
</dbReference>
<organism evidence="2 3">
    <name type="scientific">Colletotrichum lupini</name>
    <dbReference type="NCBI Taxonomy" id="145971"/>
    <lineage>
        <taxon>Eukaryota</taxon>
        <taxon>Fungi</taxon>
        <taxon>Dikarya</taxon>
        <taxon>Ascomycota</taxon>
        <taxon>Pezizomycotina</taxon>
        <taxon>Sordariomycetes</taxon>
        <taxon>Hypocreomycetidae</taxon>
        <taxon>Glomerellales</taxon>
        <taxon>Glomerellaceae</taxon>
        <taxon>Colletotrichum</taxon>
        <taxon>Colletotrichum acutatum species complex</taxon>
    </lineage>
</organism>
<keyword evidence="3" id="KW-1185">Reference proteome</keyword>
<evidence type="ECO:0000313" key="3">
    <source>
        <dbReference type="Proteomes" id="UP000830671"/>
    </source>
</evidence>
<dbReference type="AlphaFoldDB" id="A0A9Q8WLI2"/>
<protein>
    <submittedName>
        <fullName evidence="2">Uncharacterized protein</fullName>
    </submittedName>
</protein>
<evidence type="ECO:0000313" key="2">
    <source>
        <dbReference type="EMBL" id="UQC87065.1"/>
    </source>
</evidence>
<sequence>MDTPTVSIDQFFGFSLTFPLIKFITTAGLLMVIIGATTL</sequence>
<dbReference type="RefSeq" id="XP_049148676.1">
    <property type="nucleotide sequence ID" value="XM_049291531.1"/>
</dbReference>
<keyword evidence="1" id="KW-0472">Membrane</keyword>
<evidence type="ECO:0000256" key="1">
    <source>
        <dbReference type="SAM" id="Phobius"/>
    </source>
</evidence>
<accession>A0A9Q8WLI2</accession>
<reference evidence="2" key="1">
    <citation type="journal article" date="2021" name="Mol. Plant Microbe Interact.">
        <title>Complete Genome Sequence of the Plant-Pathogenic Fungus Colletotrichum lupini.</title>
        <authorList>
            <person name="Baroncelli R."/>
            <person name="Pensec F."/>
            <person name="Da Lio D."/>
            <person name="Boufleur T."/>
            <person name="Vicente I."/>
            <person name="Sarrocco S."/>
            <person name="Picot A."/>
            <person name="Baraldi E."/>
            <person name="Sukno S."/>
            <person name="Thon M."/>
            <person name="Le Floch G."/>
        </authorList>
    </citation>
    <scope>NUCLEOTIDE SEQUENCE</scope>
    <source>
        <strain evidence="2">IMI 504893</strain>
    </source>
</reference>
<dbReference type="EMBL" id="CP019478">
    <property type="protein sequence ID" value="UQC87065.1"/>
    <property type="molecule type" value="Genomic_DNA"/>
</dbReference>
<feature type="transmembrane region" description="Helical" evidence="1">
    <location>
        <begin position="12"/>
        <end position="36"/>
    </location>
</feature>
<gene>
    <name evidence="2" type="ORF">CLUP02_12567</name>
</gene>
<keyword evidence="1" id="KW-1133">Transmembrane helix</keyword>
<name>A0A9Q8WLI2_9PEZI</name>
<proteinExistence type="predicted"/>